<dbReference type="PANTHER" id="PTHR45376">
    <property type="entry name" value="CHAPERONE DNAJ-DOMAIN SUPERFAMILY PROTEIN-RELATED"/>
    <property type="match status" value="1"/>
</dbReference>
<dbReference type="PANTHER" id="PTHR45376:SF5">
    <property type="entry name" value="CHAPERONE DNAJ-DOMAIN SUPERFAMILY PROTEIN"/>
    <property type="match status" value="1"/>
</dbReference>
<dbReference type="EMBL" id="MVGT01002410">
    <property type="protein sequence ID" value="OVA07853.1"/>
    <property type="molecule type" value="Genomic_DNA"/>
</dbReference>
<comment type="caution">
    <text evidence="3">The sequence shown here is derived from an EMBL/GenBank/DDBJ whole genome shotgun (WGS) entry which is preliminary data.</text>
</comment>
<gene>
    <name evidence="3" type="ORF">BVC80_7807g2</name>
</gene>
<dbReference type="OrthoDB" id="10250354at2759"/>
<evidence type="ECO:0000313" key="4">
    <source>
        <dbReference type="Proteomes" id="UP000195402"/>
    </source>
</evidence>
<dbReference type="InParanoid" id="A0A200QBK9"/>
<protein>
    <submittedName>
        <fullName evidence="3">DnaJ domain</fullName>
    </submittedName>
</protein>
<dbReference type="PROSITE" id="PS50076">
    <property type="entry name" value="DNAJ_2"/>
    <property type="match status" value="1"/>
</dbReference>
<dbReference type="InterPro" id="IPR036869">
    <property type="entry name" value="J_dom_sf"/>
</dbReference>
<dbReference type="SUPFAM" id="SSF46565">
    <property type="entry name" value="Chaperone J-domain"/>
    <property type="match status" value="1"/>
</dbReference>
<dbReference type="AlphaFoldDB" id="A0A200QBK9"/>
<sequence>MEIICLQDTERGPQPSKNYLRYATRQKRADAKRALKDLLFKSGSTKMSFQDDEPIWGTHETSNENSDQENDSHGSSKQSRSKKASKSASRRKQKQECFDDFDANPETIFQATFGGRCFTWSFRSWEDSHFQNSTAGFEWRDHNPHWTKNRRKVWDTTSENEDENYEPCVVGSRSDRTILGLPPTGPLKMEDVKNAFRLSALKWHPDKHQGPSQTMAEEKFKVCVDAYKSLCNALSST</sequence>
<dbReference type="SMART" id="SM00271">
    <property type="entry name" value="DnaJ"/>
    <property type="match status" value="1"/>
</dbReference>
<dbReference type="Pfam" id="PF00226">
    <property type="entry name" value="DnaJ"/>
    <property type="match status" value="1"/>
</dbReference>
<proteinExistence type="predicted"/>
<organism evidence="3 4">
    <name type="scientific">Macleaya cordata</name>
    <name type="common">Five-seeded plume-poppy</name>
    <name type="synonym">Bocconia cordata</name>
    <dbReference type="NCBI Taxonomy" id="56857"/>
    <lineage>
        <taxon>Eukaryota</taxon>
        <taxon>Viridiplantae</taxon>
        <taxon>Streptophyta</taxon>
        <taxon>Embryophyta</taxon>
        <taxon>Tracheophyta</taxon>
        <taxon>Spermatophyta</taxon>
        <taxon>Magnoliopsida</taxon>
        <taxon>Ranunculales</taxon>
        <taxon>Papaveraceae</taxon>
        <taxon>Papaveroideae</taxon>
        <taxon>Macleaya</taxon>
    </lineage>
</organism>
<evidence type="ECO:0000256" key="1">
    <source>
        <dbReference type="SAM" id="MobiDB-lite"/>
    </source>
</evidence>
<name>A0A200QBK9_MACCD</name>
<evidence type="ECO:0000313" key="3">
    <source>
        <dbReference type="EMBL" id="OVA07853.1"/>
    </source>
</evidence>
<keyword evidence="4" id="KW-1185">Reference proteome</keyword>
<feature type="domain" description="J" evidence="2">
    <location>
        <begin position="174"/>
        <end position="235"/>
    </location>
</feature>
<accession>A0A200QBK9</accession>
<reference evidence="3 4" key="1">
    <citation type="journal article" date="2017" name="Mol. Plant">
        <title>The Genome of Medicinal Plant Macleaya cordata Provides New Insights into Benzylisoquinoline Alkaloids Metabolism.</title>
        <authorList>
            <person name="Liu X."/>
            <person name="Liu Y."/>
            <person name="Huang P."/>
            <person name="Ma Y."/>
            <person name="Qing Z."/>
            <person name="Tang Q."/>
            <person name="Cao H."/>
            <person name="Cheng P."/>
            <person name="Zheng Y."/>
            <person name="Yuan Z."/>
            <person name="Zhou Y."/>
            <person name="Liu J."/>
            <person name="Tang Z."/>
            <person name="Zhuo Y."/>
            <person name="Zhang Y."/>
            <person name="Yu L."/>
            <person name="Huang J."/>
            <person name="Yang P."/>
            <person name="Peng Q."/>
            <person name="Zhang J."/>
            <person name="Jiang W."/>
            <person name="Zhang Z."/>
            <person name="Lin K."/>
            <person name="Ro D.K."/>
            <person name="Chen X."/>
            <person name="Xiong X."/>
            <person name="Shang Y."/>
            <person name="Huang S."/>
            <person name="Zeng J."/>
        </authorList>
    </citation>
    <scope>NUCLEOTIDE SEQUENCE [LARGE SCALE GENOMIC DNA]</scope>
    <source>
        <strain evidence="4">cv. BLH2017</strain>
        <tissue evidence="3">Root</tissue>
    </source>
</reference>
<dbReference type="Gene3D" id="1.10.287.110">
    <property type="entry name" value="DnaJ domain"/>
    <property type="match status" value="1"/>
</dbReference>
<dbReference type="STRING" id="56857.A0A200QBK9"/>
<dbReference type="OMA" id="HATFGNR"/>
<evidence type="ECO:0000259" key="2">
    <source>
        <dbReference type="PROSITE" id="PS50076"/>
    </source>
</evidence>
<dbReference type="CDD" id="cd06257">
    <property type="entry name" value="DnaJ"/>
    <property type="match status" value="1"/>
</dbReference>
<dbReference type="Proteomes" id="UP000195402">
    <property type="component" value="Unassembled WGS sequence"/>
</dbReference>
<feature type="region of interest" description="Disordered" evidence="1">
    <location>
        <begin position="46"/>
        <end position="97"/>
    </location>
</feature>
<feature type="compositionally biased region" description="Basic residues" evidence="1">
    <location>
        <begin position="79"/>
        <end position="93"/>
    </location>
</feature>
<dbReference type="InterPro" id="IPR001623">
    <property type="entry name" value="DnaJ_domain"/>
</dbReference>